<dbReference type="Proteomes" id="UP000325440">
    <property type="component" value="Unassembled WGS sequence"/>
</dbReference>
<sequence length="336" mass="37865">MAGCISTYQDDGSCGADLPWTAYLTYLEYAVTLTIVSSTIVTTVVQATDAGQNLSVLMHGVLCMLIELFMLLCIPMRFSGRSRLGFREMFRFADGSDIPVGYWSAIRMIVRYHLIASNTFVSVSALYTAAFDSVHPGDPFTFPFMDVLPIDTRNTAAYVCKFAVYSLPVYIAHAEVCFLNVTFVYSVGVIKRHCEILVQQVRDAMVNTDDHQKLKTAIVHHQMLLKQFKDMKSLFSPPILLVIAFCGSYFGLSACFVIQAIQHNEILQEFNNEQLFSADKSFKRLSLIMMARLSIPLEYEVGYICTINLNLLVKIIKFSYTWLNVLLASIRGHQLT</sequence>
<dbReference type="GO" id="GO:0007165">
    <property type="term" value="P:signal transduction"/>
    <property type="evidence" value="ECO:0007669"/>
    <property type="project" value="UniProtKB-KW"/>
</dbReference>
<dbReference type="GO" id="GO:0004984">
    <property type="term" value="F:olfactory receptor activity"/>
    <property type="evidence" value="ECO:0007669"/>
    <property type="project" value="InterPro"/>
</dbReference>
<evidence type="ECO:0000256" key="3">
    <source>
        <dbReference type="ARBA" id="ARBA00022692"/>
    </source>
</evidence>
<evidence type="ECO:0000256" key="9">
    <source>
        <dbReference type="SAM" id="Phobius"/>
    </source>
</evidence>
<evidence type="ECO:0000256" key="1">
    <source>
        <dbReference type="ARBA" id="ARBA00004141"/>
    </source>
</evidence>
<evidence type="ECO:0000256" key="8">
    <source>
        <dbReference type="ARBA" id="ARBA00023224"/>
    </source>
</evidence>
<dbReference type="AlphaFoldDB" id="A0A5E4MMR5"/>
<evidence type="ECO:0000256" key="4">
    <source>
        <dbReference type="ARBA" id="ARBA00022725"/>
    </source>
</evidence>
<dbReference type="Pfam" id="PF02949">
    <property type="entry name" value="7tm_6"/>
    <property type="match status" value="1"/>
</dbReference>
<keyword evidence="3 9" id="KW-0812">Transmembrane</keyword>
<dbReference type="GO" id="GO:0005549">
    <property type="term" value="F:odorant binding"/>
    <property type="evidence" value="ECO:0007669"/>
    <property type="project" value="InterPro"/>
</dbReference>
<dbReference type="EMBL" id="CABPRJ010000971">
    <property type="protein sequence ID" value="VVC33585.1"/>
    <property type="molecule type" value="Genomic_DNA"/>
</dbReference>
<evidence type="ECO:0000313" key="10">
    <source>
        <dbReference type="EMBL" id="VVC33585.1"/>
    </source>
</evidence>
<keyword evidence="2" id="KW-0716">Sensory transduction</keyword>
<keyword evidence="4" id="KW-0552">Olfaction</keyword>
<gene>
    <name evidence="10" type="ORF">CINCED_3A016729</name>
</gene>
<protein>
    <submittedName>
        <fullName evidence="10">Olfactory receptor, insect</fullName>
    </submittedName>
</protein>
<reference evidence="10 11" key="1">
    <citation type="submission" date="2019-08" db="EMBL/GenBank/DDBJ databases">
        <authorList>
            <person name="Alioto T."/>
            <person name="Alioto T."/>
            <person name="Gomez Garrido J."/>
        </authorList>
    </citation>
    <scope>NUCLEOTIDE SEQUENCE [LARGE SCALE GENOMIC DNA]</scope>
</reference>
<evidence type="ECO:0000256" key="6">
    <source>
        <dbReference type="ARBA" id="ARBA00023136"/>
    </source>
</evidence>
<evidence type="ECO:0000256" key="7">
    <source>
        <dbReference type="ARBA" id="ARBA00023170"/>
    </source>
</evidence>
<proteinExistence type="predicted"/>
<keyword evidence="11" id="KW-1185">Reference proteome</keyword>
<feature type="transmembrane region" description="Helical" evidence="9">
    <location>
        <begin position="56"/>
        <end position="74"/>
    </location>
</feature>
<dbReference type="InterPro" id="IPR004117">
    <property type="entry name" value="7tm6_olfct_rcpt"/>
</dbReference>
<accession>A0A5E4MMR5</accession>
<keyword evidence="6 9" id="KW-0472">Membrane</keyword>
<name>A0A5E4MMR5_9HEMI</name>
<feature type="transmembrane region" description="Helical" evidence="9">
    <location>
        <begin position="239"/>
        <end position="261"/>
    </location>
</feature>
<evidence type="ECO:0000313" key="11">
    <source>
        <dbReference type="Proteomes" id="UP000325440"/>
    </source>
</evidence>
<organism evidence="10 11">
    <name type="scientific">Cinara cedri</name>
    <dbReference type="NCBI Taxonomy" id="506608"/>
    <lineage>
        <taxon>Eukaryota</taxon>
        <taxon>Metazoa</taxon>
        <taxon>Ecdysozoa</taxon>
        <taxon>Arthropoda</taxon>
        <taxon>Hexapoda</taxon>
        <taxon>Insecta</taxon>
        <taxon>Pterygota</taxon>
        <taxon>Neoptera</taxon>
        <taxon>Paraneoptera</taxon>
        <taxon>Hemiptera</taxon>
        <taxon>Sternorrhyncha</taxon>
        <taxon>Aphidomorpha</taxon>
        <taxon>Aphidoidea</taxon>
        <taxon>Aphididae</taxon>
        <taxon>Lachninae</taxon>
        <taxon>Cinara</taxon>
    </lineage>
</organism>
<evidence type="ECO:0000256" key="2">
    <source>
        <dbReference type="ARBA" id="ARBA00022606"/>
    </source>
</evidence>
<dbReference type="OrthoDB" id="6597368at2759"/>
<dbReference type="GO" id="GO:0016020">
    <property type="term" value="C:membrane"/>
    <property type="evidence" value="ECO:0007669"/>
    <property type="project" value="UniProtKB-SubCell"/>
</dbReference>
<keyword evidence="7 10" id="KW-0675">Receptor</keyword>
<keyword evidence="8" id="KW-0807">Transducer</keyword>
<evidence type="ECO:0000256" key="5">
    <source>
        <dbReference type="ARBA" id="ARBA00022989"/>
    </source>
</evidence>
<keyword evidence="5 9" id="KW-1133">Transmembrane helix</keyword>
<comment type="subcellular location">
    <subcellularLocation>
        <location evidence="1">Membrane</location>
        <topology evidence="1">Multi-pass membrane protein</topology>
    </subcellularLocation>
</comment>